<organism evidence="5 6">
    <name type="scientific">Mycena alexandri</name>
    <dbReference type="NCBI Taxonomy" id="1745969"/>
    <lineage>
        <taxon>Eukaryota</taxon>
        <taxon>Fungi</taxon>
        <taxon>Dikarya</taxon>
        <taxon>Basidiomycota</taxon>
        <taxon>Agaricomycotina</taxon>
        <taxon>Agaricomycetes</taxon>
        <taxon>Agaricomycetidae</taxon>
        <taxon>Agaricales</taxon>
        <taxon>Marasmiineae</taxon>
        <taxon>Mycenaceae</taxon>
        <taxon>Mycena</taxon>
    </lineage>
</organism>
<evidence type="ECO:0000256" key="1">
    <source>
        <dbReference type="ARBA" id="ARBA00009480"/>
    </source>
</evidence>
<dbReference type="SMART" id="SM00397">
    <property type="entry name" value="t_SNARE"/>
    <property type="match status" value="2"/>
</dbReference>
<accession>A0AAD6TMT5</accession>
<dbReference type="GO" id="GO:0006906">
    <property type="term" value="P:vesicle fusion"/>
    <property type="evidence" value="ECO:0007669"/>
    <property type="project" value="TreeGrafter"/>
</dbReference>
<feature type="compositionally biased region" description="Basic and acidic residues" evidence="3">
    <location>
        <begin position="171"/>
        <end position="197"/>
    </location>
</feature>
<dbReference type="InterPro" id="IPR000727">
    <property type="entry name" value="T_SNARE_dom"/>
</dbReference>
<comment type="similarity">
    <text evidence="1">Belongs to the SNAP-25 family.</text>
</comment>
<dbReference type="PROSITE" id="PS50192">
    <property type="entry name" value="T_SNARE"/>
    <property type="match status" value="1"/>
</dbReference>
<reference evidence="5" key="1">
    <citation type="submission" date="2023-03" db="EMBL/GenBank/DDBJ databases">
        <title>Massive genome expansion in bonnet fungi (Mycena s.s.) driven by repeated elements and novel gene families across ecological guilds.</title>
        <authorList>
            <consortium name="Lawrence Berkeley National Laboratory"/>
            <person name="Harder C.B."/>
            <person name="Miyauchi S."/>
            <person name="Viragh M."/>
            <person name="Kuo A."/>
            <person name="Thoen E."/>
            <person name="Andreopoulos B."/>
            <person name="Lu D."/>
            <person name="Skrede I."/>
            <person name="Drula E."/>
            <person name="Henrissat B."/>
            <person name="Morin E."/>
            <person name="Kohler A."/>
            <person name="Barry K."/>
            <person name="LaButti K."/>
            <person name="Morin E."/>
            <person name="Salamov A."/>
            <person name="Lipzen A."/>
            <person name="Mereny Z."/>
            <person name="Hegedus B."/>
            <person name="Baldrian P."/>
            <person name="Stursova M."/>
            <person name="Weitz H."/>
            <person name="Taylor A."/>
            <person name="Grigoriev I.V."/>
            <person name="Nagy L.G."/>
            <person name="Martin F."/>
            <person name="Kauserud H."/>
        </authorList>
    </citation>
    <scope>NUCLEOTIDE SEQUENCE</scope>
    <source>
        <strain evidence="5">CBHHK200</strain>
    </source>
</reference>
<gene>
    <name evidence="5" type="ORF">C8F04DRAFT_1205578</name>
</gene>
<dbReference type="SUPFAM" id="SSF58038">
    <property type="entry name" value="SNARE fusion complex"/>
    <property type="match status" value="2"/>
</dbReference>
<dbReference type="GO" id="GO:0006887">
    <property type="term" value="P:exocytosis"/>
    <property type="evidence" value="ECO:0007669"/>
    <property type="project" value="TreeGrafter"/>
</dbReference>
<proteinExistence type="inferred from homology"/>
<protein>
    <submittedName>
        <fullName evidence="5">Synaptosome-associated proteinsynaptosomal-associated protein 25</fullName>
    </submittedName>
</protein>
<name>A0AAD6TMT5_9AGAR</name>
<dbReference type="GO" id="GO:0005886">
    <property type="term" value="C:plasma membrane"/>
    <property type="evidence" value="ECO:0007669"/>
    <property type="project" value="TreeGrafter"/>
</dbReference>
<dbReference type="CDD" id="cd15886">
    <property type="entry name" value="SNARE_SEC9N"/>
    <property type="match status" value="1"/>
</dbReference>
<evidence type="ECO:0000313" key="6">
    <source>
        <dbReference type="Proteomes" id="UP001218188"/>
    </source>
</evidence>
<evidence type="ECO:0000313" key="5">
    <source>
        <dbReference type="EMBL" id="KAJ7047740.1"/>
    </source>
</evidence>
<dbReference type="PANTHER" id="PTHR19305:SF9">
    <property type="entry name" value="SYNAPTOSOMAL-ASSOCIATED PROTEIN 29"/>
    <property type="match status" value="1"/>
</dbReference>
<dbReference type="GO" id="GO:0005484">
    <property type="term" value="F:SNAP receptor activity"/>
    <property type="evidence" value="ECO:0007669"/>
    <property type="project" value="TreeGrafter"/>
</dbReference>
<feature type="region of interest" description="Disordered" evidence="3">
    <location>
        <begin position="1"/>
        <end position="58"/>
    </location>
</feature>
<keyword evidence="2" id="KW-0175">Coiled coil</keyword>
<feature type="domain" description="T-SNARE coiled-coil homology" evidence="4">
    <location>
        <begin position="222"/>
        <end position="284"/>
    </location>
</feature>
<dbReference type="Gene3D" id="1.20.5.110">
    <property type="match status" value="2"/>
</dbReference>
<comment type="caution">
    <text evidence="5">The sequence shown here is derived from an EMBL/GenBank/DDBJ whole genome shotgun (WGS) entry which is preliminary data.</text>
</comment>
<evidence type="ECO:0000256" key="3">
    <source>
        <dbReference type="SAM" id="MobiDB-lite"/>
    </source>
</evidence>
<dbReference type="EMBL" id="JARJCM010000001">
    <property type="protein sequence ID" value="KAJ7047740.1"/>
    <property type="molecule type" value="Genomic_DNA"/>
</dbReference>
<evidence type="ECO:0000256" key="2">
    <source>
        <dbReference type="SAM" id="Coils"/>
    </source>
</evidence>
<feature type="compositionally biased region" description="Polar residues" evidence="3">
    <location>
        <begin position="1"/>
        <end position="30"/>
    </location>
</feature>
<keyword evidence="6" id="KW-1185">Reference proteome</keyword>
<dbReference type="GO" id="GO:0019905">
    <property type="term" value="F:syntaxin binding"/>
    <property type="evidence" value="ECO:0007669"/>
    <property type="project" value="TreeGrafter"/>
</dbReference>
<dbReference type="GO" id="GO:0031201">
    <property type="term" value="C:SNARE complex"/>
    <property type="evidence" value="ECO:0007669"/>
    <property type="project" value="TreeGrafter"/>
</dbReference>
<sequence length="287" mass="32353">MPLFKRNNNQPLIPPLQSSRNESSLASNAVRNRGSVENDRNELFSGYNPTKSGSGRFFDGGDIEEEEEDVEAIKQKTIFKKQESVKSTQTSIRLAQQAVDTGSNTLRRLEEQSERLANTEFHLDKAKGHATRAEDKTVELRKLNRSIFIPVLVLNNDAKHAARDLEVQRHYEEKRAGREKTKTDTRSRLAQNGREETGIPGSRRIRSTERNQFQFEANGSDDDMEDALESNLEEIEGLARKLKAIGTAMGGELDRQNGVLLALEEKTGKLDQRLHMDTAQLHRAGGR</sequence>
<feature type="region of interest" description="Disordered" evidence="3">
    <location>
        <begin position="171"/>
        <end position="201"/>
    </location>
</feature>
<dbReference type="Proteomes" id="UP001218188">
    <property type="component" value="Unassembled WGS sequence"/>
</dbReference>
<evidence type="ECO:0000259" key="4">
    <source>
        <dbReference type="PROSITE" id="PS50192"/>
    </source>
</evidence>
<feature type="coiled-coil region" evidence="2">
    <location>
        <begin position="63"/>
        <end position="112"/>
    </location>
</feature>
<dbReference type="PANTHER" id="PTHR19305">
    <property type="entry name" value="SYNAPTOSOMAL ASSOCIATED PROTEIN"/>
    <property type="match status" value="1"/>
</dbReference>
<dbReference type="AlphaFoldDB" id="A0AAD6TMT5"/>